<dbReference type="AlphaFoldDB" id="A0A2Z2LG41"/>
<gene>
    <name evidence="1" type="primary">virB7</name>
    <name evidence="1" type="ORF">AOV_00960</name>
</gene>
<dbReference type="KEGG" id="aoh:AOV_00960"/>
<accession>A0A2Z2LG41</accession>
<reference evidence="2" key="1">
    <citation type="submission" date="2018-06" db="EMBL/GenBank/DDBJ databases">
        <title>The Anaplasma ovis genome reveals a high proportion of pseudogenes.</title>
        <authorList>
            <person name="Liu Z."/>
            <person name="Peasley A.M."/>
            <person name="Yang J."/>
            <person name="Li Y."/>
            <person name="Guan G."/>
            <person name="Luo J."/>
            <person name="Yin H."/>
            <person name="Brayton K.A."/>
        </authorList>
    </citation>
    <scope>NUCLEOTIDE SEQUENCE [LARGE SCALE GENOMIC DNA]</scope>
    <source>
        <strain evidence="2">Haibei</strain>
    </source>
</reference>
<sequence length="73" mass="8055">MARCAGSLASRWVFVVVFMRFSRVVLLLLVAAFGLQGCGGLFSKGERRIKSPCVRAGSGHTCERHSVNQWWLG</sequence>
<reference evidence="1 2" key="2">
    <citation type="journal article" date="2019" name="BMC Genomics">
        <title>The Anaplasma ovis genome reveals a high proportion of pseudogenes.</title>
        <authorList>
            <person name="Liu Z."/>
            <person name="Peasley A.M."/>
            <person name="Yang J."/>
            <person name="Li Y."/>
            <person name="Guan G."/>
            <person name="Luo J."/>
            <person name="Yin H."/>
            <person name="Brayton K.A."/>
        </authorList>
    </citation>
    <scope>NUCLEOTIDE SEQUENCE [LARGE SCALE GENOMIC DNA]</scope>
    <source>
        <strain evidence="1 2">Haibei</strain>
    </source>
</reference>
<proteinExistence type="predicted"/>
<keyword evidence="2" id="KW-1185">Reference proteome</keyword>
<protein>
    <submittedName>
        <fullName evidence="1">VirB7</fullName>
    </submittedName>
</protein>
<dbReference type="Proteomes" id="UP000259762">
    <property type="component" value="Chromosome"/>
</dbReference>
<evidence type="ECO:0000313" key="2">
    <source>
        <dbReference type="Proteomes" id="UP000259762"/>
    </source>
</evidence>
<name>A0A2Z2LG41_9RICK</name>
<organism evidence="1 2">
    <name type="scientific">Anaplasma ovis str. Haibei</name>
    <dbReference type="NCBI Taxonomy" id="1248439"/>
    <lineage>
        <taxon>Bacteria</taxon>
        <taxon>Pseudomonadati</taxon>
        <taxon>Pseudomonadota</taxon>
        <taxon>Alphaproteobacteria</taxon>
        <taxon>Rickettsiales</taxon>
        <taxon>Anaplasmataceae</taxon>
        <taxon>Anaplasma</taxon>
    </lineage>
</organism>
<evidence type="ECO:0000313" key="1">
    <source>
        <dbReference type="EMBL" id="ASI47498.1"/>
    </source>
</evidence>
<dbReference type="EMBL" id="CP015994">
    <property type="protein sequence ID" value="ASI47498.1"/>
    <property type="molecule type" value="Genomic_DNA"/>
</dbReference>